<dbReference type="EMBL" id="CADCTX010000932">
    <property type="protein sequence ID" value="CAA9359221.1"/>
    <property type="molecule type" value="Genomic_DNA"/>
</dbReference>
<gene>
    <name evidence="2" type="ORF">AVDCRST_MAG40-3370</name>
</gene>
<proteinExistence type="predicted"/>
<name>A0A6J4MMK3_9BACT</name>
<accession>A0A6J4MMK3</accession>
<sequence length="130" mass="14511">ATTRPLSLGDRQQRRRGARPRRRRGRDAPAERDRAAHHPPAHHRAAAARPRARDRAGERAARHPGRRPRGVHLRAGRPHVRRADGPLQQPLAHHLHAREGGRAGRDGSERRAGRRRGSRGRALRSPAGRG</sequence>
<feature type="region of interest" description="Disordered" evidence="1">
    <location>
        <begin position="1"/>
        <end position="130"/>
    </location>
</feature>
<reference evidence="2" key="1">
    <citation type="submission" date="2020-02" db="EMBL/GenBank/DDBJ databases">
        <authorList>
            <person name="Meier V. D."/>
        </authorList>
    </citation>
    <scope>NUCLEOTIDE SEQUENCE</scope>
    <source>
        <strain evidence="2">AVDCRST_MAG40</strain>
    </source>
</reference>
<feature type="non-terminal residue" evidence="2">
    <location>
        <position position="1"/>
    </location>
</feature>
<feature type="compositionally biased region" description="Basic residues" evidence="1">
    <location>
        <begin position="62"/>
        <end position="80"/>
    </location>
</feature>
<feature type="compositionally biased region" description="Basic and acidic residues" evidence="1">
    <location>
        <begin position="51"/>
        <end position="61"/>
    </location>
</feature>
<organism evidence="2">
    <name type="scientific">uncultured Gemmatimonadaceae bacterium</name>
    <dbReference type="NCBI Taxonomy" id="246130"/>
    <lineage>
        <taxon>Bacteria</taxon>
        <taxon>Pseudomonadati</taxon>
        <taxon>Gemmatimonadota</taxon>
        <taxon>Gemmatimonadia</taxon>
        <taxon>Gemmatimonadales</taxon>
        <taxon>Gemmatimonadaceae</taxon>
        <taxon>environmental samples</taxon>
    </lineage>
</organism>
<feature type="compositionally biased region" description="Basic and acidic residues" evidence="1">
    <location>
        <begin position="26"/>
        <end position="36"/>
    </location>
</feature>
<protein>
    <submittedName>
        <fullName evidence="2">Uncharacterized protein</fullName>
    </submittedName>
</protein>
<evidence type="ECO:0000256" key="1">
    <source>
        <dbReference type="SAM" id="MobiDB-lite"/>
    </source>
</evidence>
<evidence type="ECO:0000313" key="2">
    <source>
        <dbReference type="EMBL" id="CAA9359221.1"/>
    </source>
</evidence>
<feature type="non-terminal residue" evidence="2">
    <location>
        <position position="130"/>
    </location>
</feature>
<feature type="compositionally biased region" description="Basic and acidic residues" evidence="1">
    <location>
        <begin position="97"/>
        <end position="111"/>
    </location>
</feature>
<feature type="compositionally biased region" description="Basic residues" evidence="1">
    <location>
        <begin position="112"/>
        <end position="122"/>
    </location>
</feature>
<feature type="compositionally biased region" description="Basic residues" evidence="1">
    <location>
        <begin position="37"/>
        <end position="50"/>
    </location>
</feature>
<feature type="compositionally biased region" description="Basic residues" evidence="1">
    <location>
        <begin position="13"/>
        <end position="25"/>
    </location>
</feature>
<dbReference type="AlphaFoldDB" id="A0A6J4MMK3"/>